<keyword evidence="2" id="KW-1185">Reference proteome</keyword>
<dbReference type="Proteomes" id="UP000193978">
    <property type="component" value="Chromosome"/>
</dbReference>
<dbReference type="AlphaFoldDB" id="A0A1W6MZS2"/>
<accession>A0A1W6MZS2</accession>
<evidence type="ECO:0008006" key="3">
    <source>
        <dbReference type="Google" id="ProtNLM"/>
    </source>
</evidence>
<name>A0A1W6MZS2_9HYPH</name>
<dbReference type="EMBL" id="CP019948">
    <property type="protein sequence ID" value="ARN83104.1"/>
    <property type="molecule type" value="Genomic_DNA"/>
</dbReference>
<sequence length="75" mass="8019">MHDDRVAGHASATSAKAVLDKLLAEAPFATSGIRVDGGSECKSTFEAKCQGRGLELFVLPPKRLDLNGCVERTQF</sequence>
<dbReference type="KEGG" id="mbry:B1812_20740"/>
<gene>
    <name evidence="1" type="ORF">B1812_20740</name>
</gene>
<organism evidence="1 2">
    <name type="scientific">Methylocystis bryophila</name>
    <dbReference type="NCBI Taxonomy" id="655015"/>
    <lineage>
        <taxon>Bacteria</taxon>
        <taxon>Pseudomonadati</taxon>
        <taxon>Pseudomonadota</taxon>
        <taxon>Alphaproteobacteria</taxon>
        <taxon>Hyphomicrobiales</taxon>
        <taxon>Methylocystaceae</taxon>
        <taxon>Methylocystis</taxon>
    </lineage>
</organism>
<reference evidence="1 2" key="1">
    <citation type="submission" date="2017-02" db="EMBL/GenBank/DDBJ databases">
        <authorList>
            <person name="Peterson S.W."/>
        </authorList>
    </citation>
    <scope>NUCLEOTIDE SEQUENCE [LARGE SCALE GENOMIC DNA]</scope>
    <source>
        <strain evidence="1 2">S285</strain>
    </source>
</reference>
<evidence type="ECO:0000313" key="1">
    <source>
        <dbReference type="EMBL" id="ARN83104.1"/>
    </source>
</evidence>
<protein>
    <recommendedName>
        <fullName evidence="3">Integrase catalytic domain-containing protein</fullName>
    </recommendedName>
</protein>
<proteinExistence type="predicted"/>
<evidence type="ECO:0000313" key="2">
    <source>
        <dbReference type="Proteomes" id="UP000193978"/>
    </source>
</evidence>